<feature type="region of interest" description="Disordered" evidence="2">
    <location>
        <begin position="1"/>
        <end position="23"/>
    </location>
</feature>
<evidence type="ECO:0000256" key="2">
    <source>
        <dbReference type="SAM" id="MobiDB-lite"/>
    </source>
</evidence>
<organism evidence="4 5">
    <name type="scientific">Sphingomonas horti</name>
    <dbReference type="NCBI Taxonomy" id="2682842"/>
    <lineage>
        <taxon>Bacteria</taxon>
        <taxon>Pseudomonadati</taxon>
        <taxon>Pseudomonadota</taxon>
        <taxon>Alphaproteobacteria</taxon>
        <taxon>Sphingomonadales</taxon>
        <taxon>Sphingomonadaceae</taxon>
        <taxon>Sphingomonas</taxon>
    </lineage>
</organism>
<dbReference type="GO" id="GO:0005886">
    <property type="term" value="C:plasma membrane"/>
    <property type="evidence" value="ECO:0007669"/>
    <property type="project" value="TreeGrafter"/>
</dbReference>
<dbReference type="PRINTS" id="PR00950">
    <property type="entry name" value="TYPE3IMSPROT"/>
</dbReference>
<accession>A0A6I4J3K2</accession>
<dbReference type="Pfam" id="PF01312">
    <property type="entry name" value="Bac_export_2"/>
    <property type="match status" value="1"/>
</dbReference>
<dbReference type="PANTHER" id="PTHR30531">
    <property type="entry name" value="FLAGELLAR BIOSYNTHETIC PROTEIN FLHB"/>
    <property type="match status" value="1"/>
</dbReference>
<gene>
    <name evidence="4" type="primary">flhB</name>
    <name evidence="4" type="ORF">GON01_13850</name>
</gene>
<feature type="transmembrane region" description="Helical" evidence="3">
    <location>
        <begin position="80"/>
        <end position="104"/>
    </location>
</feature>
<dbReference type="RefSeq" id="WP_157027955.1">
    <property type="nucleotide sequence ID" value="NZ_WQMS01000016.1"/>
</dbReference>
<feature type="transmembrane region" description="Helical" evidence="3">
    <location>
        <begin position="34"/>
        <end position="60"/>
    </location>
</feature>
<dbReference type="PANTHER" id="PTHR30531:SF12">
    <property type="entry name" value="FLAGELLAR BIOSYNTHETIC PROTEIN FLHB"/>
    <property type="match status" value="1"/>
</dbReference>
<dbReference type="AlphaFoldDB" id="A0A6I4J3K2"/>
<feature type="transmembrane region" description="Helical" evidence="3">
    <location>
        <begin position="147"/>
        <end position="165"/>
    </location>
</feature>
<keyword evidence="3" id="KW-0812">Transmembrane</keyword>
<dbReference type="InterPro" id="IPR006135">
    <property type="entry name" value="T3SS_substrate_exporter"/>
</dbReference>
<evidence type="ECO:0000256" key="1">
    <source>
        <dbReference type="ARBA" id="ARBA00010690"/>
    </source>
</evidence>
<sequence length="377" mass="40732">MAEEFAEKTEAPTPKRRQKAAEDGQVLRSRELTAAAVVLAGVLWLALSGPALIGALKAVMRESLQFGRADVEDFQPLRPILSVGLTLAPSMVMLFAISIGVSVLSQAGLGGVSFQSKLIGFKGSRINPGSGLKRIFGMHGWIELGKGLMKVALLGSIGVWMLWSMRQQSLGLVAGDVEGSVTALGWRLILLLLVMSGGLLLIAGVDVPIQFIRLLNKLKMSKQEIRDEHKEAEGSPEAKGAQRRRMHEIFKQSARKSVQTAHVVLTNPTHFAVALRYERGQDQVPVVVAKGRGAKALAIRELAQELEKPVLEYPALARAVYYTSREGQEVRDDLYVAIATVLAFVFGVNLRAGGGQPNVIVPDSALFDENGVRIAKA</sequence>
<keyword evidence="4" id="KW-0282">Flagellum</keyword>
<dbReference type="Proteomes" id="UP000441389">
    <property type="component" value="Unassembled WGS sequence"/>
</dbReference>
<dbReference type="GO" id="GO:0009306">
    <property type="term" value="P:protein secretion"/>
    <property type="evidence" value="ECO:0007669"/>
    <property type="project" value="InterPro"/>
</dbReference>
<reference evidence="4 5" key="1">
    <citation type="submission" date="2019-12" db="EMBL/GenBank/DDBJ databases">
        <authorList>
            <person name="Huq M.A."/>
        </authorList>
    </citation>
    <scope>NUCLEOTIDE SEQUENCE [LARGE SCALE GENOMIC DNA]</scope>
    <source>
        <strain evidence="4 5">MAH-20</strain>
    </source>
</reference>
<keyword evidence="3" id="KW-0472">Membrane</keyword>
<evidence type="ECO:0000313" key="4">
    <source>
        <dbReference type="EMBL" id="MVO79015.1"/>
    </source>
</evidence>
<feature type="compositionally biased region" description="Basic and acidic residues" evidence="2">
    <location>
        <begin position="1"/>
        <end position="10"/>
    </location>
</feature>
<dbReference type="InterPro" id="IPR029025">
    <property type="entry name" value="T3SS_substrate_exporter_C"/>
</dbReference>
<comment type="caution">
    <text evidence="4">The sequence shown here is derived from an EMBL/GenBank/DDBJ whole genome shotgun (WGS) entry which is preliminary data.</text>
</comment>
<keyword evidence="4" id="KW-0966">Cell projection</keyword>
<dbReference type="Gene3D" id="3.40.1690.10">
    <property type="entry name" value="secretion proteins EscU"/>
    <property type="match status" value="1"/>
</dbReference>
<evidence type="ECO:0000313" key="5">
    <source>
        <dbReference type="Proteomes" id="UP000441389"/>
    </source>
</evidence>
<protein>
    <submittedName>
        <fullName evidence="4">Flagellar type III secretion system protein FlhB</fullName>
    </submittedName>
</protein>
<feature type="transmembrane region" description="Helical" evidence="3">
    <location>
        <begin position="185"/>
        <end position="212"/>
    </location>
</feature>
<proteinExistence type="inferred from homology"/>
<keyword evidence="5" id="KW-1185">Reference proteome</keyword>
<keyword evidence="4" id="KW-0969">Cilium</keyword>
<comment type="similarity">
    <text evidence="1">Belongs to the type III secretion exporter family.</text>
</comment>
<dbReference type="SUPFAM" id="SSF160544">
    <property type="entry name" value="EscU C-terminal domain-like"/>
    <property type="match status" value="1"/>
</dbReference>
<name>A0A6I4J3K2_9SPHN</name>
<keyword evidence="3" id="KW-1133">Transmembrane helix</keyword>
<evidence type="ECO:0000256" key="3">
    <source>
        <dbReference type="SAM" id="Phobius"/>
    </source>
</evidence>
<dbReference type="EMBL" id="WQMS01000016">
    <property type="protein sequence ID" value="MVO79015.1"/>
    <property type="molecule type" value="Genomic_DNA"/>
</dbReference>